<dbReference type="GeneID" id="26261466"/>
<dbReference type="InterPro" id="IPR031512">
    <property type="entry name" value="DUF5096"/>
</dbReference>
<gene>
    <name evidence="2" type="ORF">M896_040270</name>
</gene>
<sequence>MDEYIGTQLLFETSKGIVSGILKTVDEDTGKLVVDGGGDVREVFIEDVLKLEIVKEGHYKPRRDSKTEDKRGMEDVFLALPEQVAVASRSVSESCSVSRGGSDVDSEREQGIKSLHKKAEDGCIENEDNCSASEKIGINGKDGRYAPETTESIYYGMMSRAFSHFGPLEEEFSSIAARQAYRVFSTYFGSSTEKVEIFIAGDDVFSCVGYILARLLLHSGKKPLVICNQQYIRNSKYRQSYINSGGAICTSSQDQACVYVFACNKALIHVQEYNNKDAKGFIYLDVPDTSTKEGGVKIGLCFGSIPAYYKRFNGIIYFIDIEYPTALYNEFGMERPVRSKIHKIK</sequence>
<feature type="domain" description="DUF5096" evidence="1">
    <location>
        <begin position="150"/>
        <end position="342"/>
    </location>
</feature>
<dbReference type="Pfam" id="PF17019">
    <property type="entry name" value="DUF5096"/>
    <property type="match status" value="1"/>
</dbReference>
<dbReference type="EMBL" id="JOKQ01000004">
    <property type="protein sequence ID" value="KHN69835.1"/>
    <property type="molecule type" value="Genomic_DNA"/>
</dbReference>
<dbReference type="RefSeq" id="XP_014563877.1">
    <property type="nucleotide sequence ID" value="XM_014708391.1"/>
</dbReference>
<accession>A0A0B2ULI8</accession>
<dbReference type="OrthoDB" id="2192089at2759"/>
<evidence type="ECO:0000313" key="3">
    <source>
        <dbReference type="Proteomes" id="UP000031056"/>
    </source>
</evidence>
<dbReference type="HOGENOM" id="CLU_804352_0_0_1"/>
<keyword evidence="3" id="KW-1185">Reference proteome</keyword>
<reference evidence="2 3" key="1">
    <citation type="journal article" date="2014" name="MBio">
        <title>The Ordospora colligata genome; evolution of extreme reduction in microsporidia and host-to-parasite horizontal gene transfer.</title>
        <authorList>
            <person name="Pombert J.-F."/>
            <person name="Haag K.L."/>
            <person name="Beidas S."/>
            <person name="Ebert D."/>
            <person name="Keeling P.J."/>
        </authorList>
    </citation>
    <scope>NUCLEOTIDE SEQUENCE [LARGE SCALE GENOMIC DNA]</scope>
    <source>
        <strain evidence="2 3">OC4</strain>
    </source>
</reference>
<protein>
    <recommendedName>
        <fullName evidence="1">DUF5096 domain-containing protein</fullName>
    </recommendedName>
</protein>
<dbReference type="Proteomes" id="UP000031056">
    <property type="component" value="Unassembled WGS sequence"/>
</dbReference>
<dbReference type="AlphaFoldDB" id="A0A0B2ULI8"/>
<evidence type="ECO:0000313" key="2">
    <source>
        <dbReference type="EMBL" id="KHN69835.1"/>
    </source>
</evidence>
<organism evidence="2 3">
    <name type="scientific">Ordospora colligata OC4</name>
    <dbReference type="NCBI Taxonomy" id="1354746"/>
    <lineage>
        <taxon>Eukaryota</taxon>
        <taxon>Fungi</taxon>
        <taxon>Fungi incertae sedis</taxon>
        <taxon>Microsporidia</taxon>
        <taxon>Ordosporidae</taxon>
        <taxon>Ordospora</taxon>
    </lineage>
</organism>
<proteinExistence type="predicted"/>
<dbReference type="VEuPathDB" id="MicrosporidiaDB:M896_040270"/>
<dbReference type="InParanoid" id="A0A0B2ULI8"/>
<evidence type="ECO:0000259" key="1">
    <source>
        <dbReference type="Pfam" id="PF17019"/>
    </source>
</evidence>
<name>A0A0B2ULI8_9MICR</name>
<comment type="caution">
    <text evidence="2">The sequence shown here is derived from an EMBL/GenBank/DDBJ whole genome shotgun (WGS) entry which is preliminary data.</text>
</comment>